<organism evidence="1 2">
    <name type="scientific">Trema orientale</name>
    <name type="common">Charcoal tree</name>
    <name type="synonym">Celtis orientalis</name>
    <dbReference type="NCBI Taxonomy" id="63057"/>
    <lineage>
        <taxon>Eukaryota</taxon>
        <taxon>Viridiplantae</taxon>
        <taxon>Streptophyta</taxon>
        <taxon>Embryophyta</taxon>
        <taxon>Tracheophyta</taxon>
        <taxon>Spermatophyta</taxon>
        <taxon>Magnoliopsida</taxon>
        <taxon>eudicotyledons</taxon>
        <taxon>Gunneridae</taxon>
        <taxon>Pentapetalae</taxon>
        <taxon>rosids</taxon>
        <taxon>fabids</taxon>
        <taxon>Rosales</taxon>
        <taxon>Cannabaceae</taxon>
        <taxon>Trema</taxon>
    </lineage>
</organism>
<keyword evidence="2" id="KW-1185">Reference proteome</keyword>
<proteinExistence type="predicted"/>
<reference evidence="2" key="1">
    <citation type="submission" date="2016-06" db="EMBL/GenBank/DDBJ databases">
        <title>Parallel loss of symbiosis genes in relatives of nitrogen-fixing non-legume Parasponia.</title>
        <authorList>
            <person name="Van Velzen R."/>
            <person name="Holmer R."/>
            <person name="Bu F."/>
            <person name="Rutten L."/>
            <person name="Van Zeijl A."/>
            <person name="Liu W."/>
            <person name="Santuari L."/>
            <person name="Cao Q."/>
            <person name="Sharma T."/>
            <person name="Shen D."/>
            <person name="Roswanjaya Y."/>
            <person name="Wardhani T."/>
            <person name="Kalhor M.S."/>
            <person name="Jansen J."/>
            <person name="Van den Hoogen J."/>
            <person name="Gungor B."/>
            <person name="Hartog M."/>
            <person name="Hontelez J."/>
            <person name="Verver J."/>
            <person name="Yang W.-C."/>
            <person name="Schijlen E."/>
            <person name="Repin R."/>
            <person name="Schilthuizen M."/>
            <person name="Schranz E."/>
            <person name="Heidstra R."/>
            <person name="Miyata K."/>
            <person name="Fedorova E."/>
            <person name="Kohlen W."/>
            <person name="Bisseling T."/>
            <person name="Smit S."/>
            <person name="Geurts R."/>
        </authorList>
    </citation>
    <scope>NUCLEOTIDE SEQUENCE [LARGE SCALE GENOMIC DNA]</scope>
    <source>
        <strain evidence="2">cv. RG33-2</strain>
    </source>
</reference>
<evidence type="ECO:0000313" key="1">
    <source>
        <dbReference type="EMBL" id="POO01011.1"/>
    </source>
</evidence>
<evidence type="ECO:0000313" key="2">
    <source>
        <dbReference type="Proteomes" id="UP000237000"/>
    </source>
</evidence>
<dbReference type="InParanoid" id="A0A2P5FT97"/>
<dbReference type="AlphaFoldDB" id="A0A2P5FT97"/>
<protein>
    <submittedName>
        <fullName evidence="1">Uncharacterized protein</fullName>
    </submittedName>
</protein>
<dbReference type="Proteomes" id="UP000237000">
    <property type="component" value="Unassembled WGS sequence"/>
</dbReference>
<accession>A0A2P5FT97</accession>
<name>A0A2P5FT97_TREOI</name>
<comment type="caution">
    <text evidence="1">The sequence shown here is derived from an EMBL/GenBank/DDBJ whole genome shotgun (WGS) entry which is preliminary data.</text>
</comment>
<gene>
    <name evidence="1" type="ORF">TorRG33x02_031940</name>
</gene>
<dbReference type="EMBL" id="JXTC01000010">
    <property type="protein sequence ID" value="POO01011.1"/>
    <property type="molecule type" value="Genomic_DNA"/>
</dbReference>
<sequence>MAVLRVVRIPFKSWQAPAQVTDGAGIGASTLAIRLASEVRGRSSFSTGQITYPPIKNQRKVLLNPKMLKSFIGIGASWQHPAPEHEGPKSTSSARSHLDTRPVWNLFPQDRVSVATDGGEFVFGGGDGEFGVPQLDPGGNACVGSDAGLFVAVGR</sequence>